<name>A0AAU7XH97_9HYPH</name>
<evidence type="ECO:0000256" key="4">
    <source>
        <dbReference type="ARBA" id="ARBA00022691"/>
    </source>
</evidence>
<dbReference type="EC" id="2.1.1.-" evidence="7"/>
<dbReference type="SUPFAM" id="SSF53335">
    <property type="entry name" value="S-adenosyl-L-methionine-dependent methyltransferases"/>
    <property type="match status" value="1"/>
</dbReference>
<dbReference type="PANTHER" id="PTHR43667:SF2">
    <property type="entry name" value="FATTY ACID C-METHYL TRANSFERASE"/>
    <property type="match status" value="1"/>
</dbReference>
<protein>
    <submittedName>
        <fullName evidence="7">Cyclopropane-fatty-acyl-phospholipid synthase family protein</fullName>
        <ecNumber evidence="7">2.1.1.-</ecNumber>
    </submittedName>
</protein>
<dbReference type="InterPro" id="IPR029063">
    <property type="entry name" value="SAM-dependent_MTases_sf"/>
</dbReference>
<dbReference type="CDD" id="cd02440">
    <property type="entry name" value="AdoMet_MTases"/>
    <property type="match status" value="1"/>
</dbReference>
<evidence type="ECO:0000256" key="2">
    <source>
        <dbReference type="ARBA" id="ARBA00022603"/>
    </source>
</evidence>
<keyword evidence="3 7" id="KW-0808">Transferase</keyword>
<dbReference type="EMBL" id="CP158568">
    <property type="protein sequence ID" value="XBY46099.1"/>
    <property type="molecule type" value="Genomic_DNA"/>
</dbReference>
<accession>A0AAU7XH97</accession>
<dbReference type="PANTHER" id="PTHR43667">
    <property type="entry name" value="CYCLOPROPANE-FATTY-ACYL-PHOSPHOLIPID SYNTHASE"/>
    <property type="match status" value="1"/>
</dbReference>
<evidence type="ECO:0000256" key="6">
    <source>
        <dbReference type="PIRSR" id="PIRSR003085-1"/>
    </source>
</evidence>
<dbReference type="GO" id="GO:0008610">
    <property type="term" value="P:lipid biosynthetic process"/>
    <property type="evidence" value="ECO:0007669"/>
    <property type="project" value="InterPro"/>
</dbReference>
<dbReference type="GO" id="GO:0008168">
    <property type="term" value="F:methyltransferase activity"/>
    <property type="evidence" value="ECO:0007669"/>
    <property type="project" value="UniProtKB-KW"/>
</dbReference>
<dbReference type="Gene3D" id="3.40.50.150">
    <property type="entry name" value="Vaccinia Virus protein VP39"/>
    <property type="match status" value="1"/>
</dbReference>
<dbReference type="KEGG" id="mflg:ABS361_07670"/>
<comment type="similarity">
    <text evidence="1">Belongs to the CFA/CMAS family.</text>
</comment>
<proteinExistence type="inferred from homology"/>
<dbReference type="RefSeq" id="WP_407051197.1">
    <property type="nucleotide sequence ID" value="NZ_CP158568.1"/>
</dbReference>
<dbReference type="GO" id="GO:0032259">
    <property type="term" value="P:methylation"/>
    <property type="evidence" value="ECO:0007669"/>
    <property type="project" value="UniProtKB-KW"/>
</dbReference>
<keyword evidence="2 7" id="KW-0489">Methyltransferase</keyword>
<dbReference type="InterPro" id="IPR050723">
    <property type="entry name" value="CFA/CMAS"/>
</dbReference>
<dbReference type="InterPro" id="IPR003333">
    <property type="entry name" value="CMAS"/>
</dbReference>
<keyword evidence="4" id="KW-0949">S-adenosyl-L-methionine</keyword>
<dbReference type="Pfam" id="PF02353">
    <property type="entry name" value="CMAS"/>
    <property type="match status" value="1"/>
</dbReference>
<evidence type="ECO:0000256" key="5">
    <source>
        <dbReference type="ARBA" id="ARBA00023098"/>
    </source>
</evidence>
<dbReference type="PIRSF" id="PIRSF003085">
    <property type="entry name" value="CMAS"/>
    <property type="match status" value="1"/>
</dbReference>
<evidence type="ECO:0000256" key="3">
    <source>
        <dbReference type="ARBA" id="ARBA00022679"/>
    </source>
</evidence>
<feature type="active site" evidence="6">
    <location>
        <position position="389"/>
    </location>
</feature>
<keyword evidence="5" id="KW-0443">Lipid metabolism</keyword>
<gene>
    <name evidence="7" type="ORF">ABS361_07670</name>
</gene>
<organism evidence="7">
    <name type="scientific">Methyloraptor flagellatus</name>
    <dbReference type="NCBI Taxonomy" id="3162530"/>
    <lineage>
        <taxon>Bacteria</taxon>
        <taxon>Pseudomonadati</taxon>
        <taxon>Pseudomonadota</taxon>
        <taxon>Alphaproteobacteria</taxon>
        <taxon>Hyphomicrobiales</taxon>
        <taxon>Ancalomicrobiaceae</taxon>
        <taxon>Methyloraptor</taxon>
    </lineage>
</organism>
<reference evidence="7" key="1">
    <citation type="submission" date="2024-06" db="EMBL/GenBank/DDBJ databases">
        <title>Methylostella associata gen. nov., sp. nov., a novel Ancalomicrobiaceae-affiliated facultatively methylotrophic bacteria that feed on methanotrophs of the genus Methylococcus.</title>
        <authorList>
            <person name="Saltykova V."/>
            <person name="Danilova O.V."/>
            <person name="Oshkin I.Y."/>
            <person name="Belova S.E."/>
            <person name="Pimenov N.V."/>
            <person name="Dedysh S.N."/>
        </authorList>
    </citation>
    <scope>NUCLEOTIDE SEQUENCE</scope>
    <source>
        <strain evidence="7">S20</strain>
    </source>
</reference>
<evidence type="ECO:0000256" key="1">
    <source>
        <dbReference type="ARBA" id="ARBA00010815"/>
    </source>
</evidence>
<sequence>MTTAIELTRQNVATLTRGLPRSARFGLKVALAIRKGDLVIELPTGERFRVRGAEAGPSAEVKLFNWGLVSRALRAGDLGVHESYLAGEWTSPDVTAFLELFCVNDEILTRELAAGPFVRIFLRLRHWLNRNSRSGSRRNIAAHYDLGNDFYRLWLDPSMTYSSAVFEPGEKDLTAAQIAKYRSLAERTEIGAGDHVLEIGCGWGGFAEFAARERGARVTGLTISREQYDFARRRIFEAGLADRVDIRFQDYREVEGSFDRIASIEMFEAVGEEYWPVYFDRIGRVLKPGGRAGIQVITIQDRIFPNYKRTPDFIQRYVFPGGMLPTPTHMSELGHRFGLALTSEKVFGQDYARTLAEWRQRFLDAWPRIVPLGFDDRFKRLWEYYLHYCEAGFRSGNIDVRQLVYVKGA</sequence>
<dbReference type="AlphaFoldDB" id="A0AAU7XH97"/>
<evidence type="ECO:0000313" key="7">
    <source>
        <dbReference type="EMBL" id="XBY46099.1"/>
    </source>
</evidence>